<dbReference type="PANTHER" id="PTHR47959:SF10">
    <property type="entry name" value="ATP-DEPENDENT RNA HELICASE RHLB"/>
    <property type="match status" value="1"/>
</dbReference>
<dbReference type="InterPro" id="IPR050079">
    <property type="entry name" value="DEAD_box_RNA_helicase"/>
</dbReference>
<accession>A0A377IBP8</accession>
<keyword evidence="9" id="KW-1133">Transmembrane helix</keyword>
<dbReference type="CDD" id="cd00268">
    <property type="entry name" value="DEADc"/>
    <property type="match status" value="1"/>
</dbReference>
<feature type="transmembrane region" description="Helical" evidence="9">
    <location>
        <begin position="27"/>
        <end position="47"/>
    </location>
</feature>
<dbReference type="Pfam" id="PF00271">
    <property type="entry name" value="Helicase_C"/>
    <property type="match status" value="1"/>
</dbReference>
<comment type="catalytic activity">
    <reaction evidence="7">
        <text>ATP + H2O = ADP + phosphate + H(+)</text>
        <dbReference type="Rhea" id="RHEA:13065"/>
        <dbReference type="ChEBI" id="CHEBI:15377"/>
        <dbReference type="ChEBI" id="CHEBI:15378"/>
        <dbReference type="ChEBI" id="CHEBI:30616"/>
        <dbReference type="ChEBI" id="CHEBI:43474"/>
        <dbReference type="ChEBI" id="CHEBI:456216"/>
        <dbReference type="EC" id="3.6.4.13"/>
    </reaction>
</comment>
<organism evidence="13 14">
    <name type="scientific">Avibacterium paragallinarum</name>
    <name type="common">Haemophilus gallinarum</name>
    <dbReference type="NCBI Taxonomy" id="728"/>
    <lineage>
        <taxon>Bacteria</taxon>
        <taxon>Pseudomonadati</taxon>
        <taxon>Pseudomonadota</taxon>
        <taxon>Gammaproteobacteria</taxon>
        <taxon>Pasteurellales</taxon>
        <taxon>Pasteurellaceae</taxon>
        <taxon>Avibacterium</taxon>
    </lineage>
</organism>
<dbReference type="SUPFAM" id="SSF52540">
    <property type="entry name" value="P-loop containing nucleoside triphosphate hydrolases"/>
    <property type="match status" value="1"/>
</dbReference>
<feature type="domain" description="Helicase C-terminal" evidence="11">
    <location>
        <begin position="288"/>
        <end position="435"/>
    </location>
</feature>
<evidence type="ECO:0000256" key="6">
    <source>
        <dbReference type="ARBA" id="ARBA00022884"/>
    </source>
</evidence>
<keyword evidence="9" id="KW-0472">Membrane</keyword>
<dbReference type="InterPro" id="IPR014001">
    <property type="entry name" value="Helicase_ATP-bd"/>
</dbReference>
<evidence type="ECO:0000313" key="13">
    <source>
        <dbReference type="EMBL" id="STO72581.1"/>
    </source>
</evidence>
<dbReference type="InterPro" id="IPR000629">
    <property type="entry name" value="RNA-helicase_DEAD-box_CS"/>
</dbReference>
<evidence type="ECO:0000259" key="11">
    <source>
        <dbReference type="PROSITE" id="PS51194"/>
    </source>
</evidence>
<comment type="subcellular location">
    <subcellularLocation>
        <location evidence="7">Cytoplasm</location>
    </subcellularLocation>
</comment>
<dbReference type="InterPro" id="IPR027417">
    <property type="entry name" value="P-loop_NTPase"/>
</dbReference>
<feature type="domain" description="DEAD-box RNA helicase Q" evidence="12">
    <location>
        <begin position="56"/>
        <end position="84"/>
    </location>
</feature>
<dbReference type="AlphaFoldDB" id="A0A377IBP8"/>
<dbReference type="GO" id="GO:0016887">
    <property type="term" value="F:ATP hydrolysis activity"/>
    <property type="evidence" value="ECO:0007669"/>
    <property type="project" value="RHEA"/>
</dbReference>
<dbReference type="GO" id="GO:0005829">
    <property type="term" value="C:cytosol"/>
    <property type="evidence" value="ECO:0007669"/>
    <property type="project" value="TreeGrafter"/>
</dbReference>
<evidence type="ECO:0000256" key="5">
    <source>
        <dbReference type="ARBA" id="ARBA00022840"/>
    </source>
</evidence>
<dbReference type="InterPro" id="IPR023554">
    <property type="entry name" value="RNA_helicase_ATP-dep_RhlB"/>
</dbReference>
<dbReference type="InterPro" id="IPR044742">
    <property type="entry name" value="DEAD/DEAH_RhlB"/>
</dbReference>
<feature type="domain" description="Helicase ATP-binding" evidence="10">
    <location>
        <begin position="87"/>
        <end position="264"/>
    </location>
</feature>
<dbReference type="InterPro" id="IPR001650">
    <property type="entry name" value="Helicase_C-like"/>
</dbReference>
<dbReference type="NCBIfam" id="NF003419">
    <property type="entry name" value="PRK04837.1"/>
    <property type="match status" value="1"/>
</dbReference>
<dbReference type="InterPro" id="IPR011545">
    <property type="entry name" value="DEAD/DEAH_box_helicase_dom"/>
</dbReference>
<evidence type="ECO:0000256" key="8">
    <source>
        <dbReference type="PROSITE-ProRule" id="PRU00552"/>
    </source>
</evidence>
<evidence type="ECO:0000256" key="7">
    <source>
        <dbReference type="HAMAP-Rule" id="MF_00661"/>
    </source>
</evidence>
<reference evidence="13 14" key="1">
    <citation type="submission" date="2018-06" db="EMBL/GenBank/DDBJ databases">
        <authorList>
            <consortium name="Pathogen Informatics"/>
            <person name="Doyle S."/>
        </authorList>
    </citation>
    <scope>NUCLEOTIDE SEQUENCE [LARGE SCALE GENOMIC DNA]</scope>
    <source>
        <strain evidence="13 14">NCTC11296</strain>
    </source>
</reference>
<keyword evidence="4 7" id="KW-0347">Helicase</keyword>
<evidence type="ECO:0000256" key="3">
    <source>
        <dbReference type="ARBA" id="ARBA00022801"/>
    </source>
</evidence>
<evidence type="ECO:0000256" key="1">
    <source>
        <dbReference type="ARBA" id="ARBA00022490"/>
    </source>
</evidence>
<dbReference type="InterPro" id="IPR014014">
    <property type="entry name" value="RNA_helicase_DEAD_Q_motif"/>
</dbReference>
<gene>
    <name evidence="7 13" type="primary">rhlB</name>
    <name evidence="13" type="ORF">NCTC11296_02513</name>
</gene>
<protein>
    <recommendedName>
        <fullName evidence="7">ATP-dependent RNA helicase RhlB</fullName>
        <ecNumber evidence="7">3.6.4.13</ecNumber>
    </recommendedName>
</protein>
<keyword evidence="1 7" id="KW-0963">Cytoplasm</keyword>
<comment type="similarity">
    <text evidence="7">Belongs to the DEAD box helicase family. RhlB subfamily.</text>
</comment>
<keyword evidence="9" id="KW-0812">Transmembrane</keyword>
<keyword evidence="3 7" id="KW-0378">Hydrolase</keyword>
<feature type="short sequence motif" description="Q motif" evidence="8">
    <location>
        <begin position="56"/>
        <end position="84"/>
    </location>
</feature>
<comment type="function">
    <text evidence="7">DEAD-box RNA helicase involved in RNA degradation. Has RNA-dependent ATPase activity and unwinds double-stranded RNA.</text>
</comment>
<dbReference type="Gene3D" id="3.40.50.300">
    <property type="entry name" value="P-loop containing nucleotide triphosphate hydrolases"/>
    <property type="match status" value="2"/>
</dbReference>
<dbReference type="PROSITE" id="PS00039">
    <property type="entry name" value="DEAD_ATP_HELICASE"/>
    <property type="match status" value="1"/>
</dbReference>
<dbReference type="FunFam" id="3.40.50.300:FF:000312">
    <property type="entry name" value="ATP-dependent RNA helicase RhlB"/>
    <property type="match status" value="1"/>
</dbReference>
<proteinExistence type="inferred from homology"/>
<dbReference type="GO" id="GO:0003723">
    <property type="term" value="F:RNA binding"/>
    <property type="evidence" value="ECO:0007669"/>
    <property type="project" value="UniProtKB-UniRule"/>
</dbReference>
<dbReference type="PROSITE" id="PS51192">
    <property type="entry name" value="HELICASE_ATP_BIND_1"/>
    <property type="match status" value="1"/>
</dbReference>
<evidence type="ECO:0000259" key="10">
    <source>
        <dbReference type="PROSITE" id="PS51192"/>
    </source>
</evidence>
<evidence type="ECO:0000256" key="9">
    <source>
        <dbReference type="SAM" id="Phobius"/>
    </source>
</evidence>
<comment type="subunit">
    <text evidence="7">Component of the RNA degradosome, which is a multiprotein complex involved in RNA processing and mRNA degradation.</text>
</comment>
<dbReference type="PROSITE" id="PS51194">
    <property type="entry name" value="HELICASE_CTER"/>
    <property type="match status" value="1"/>
</dbReference>
<dbReference type="GO" id="GO:0005524">
    <property type="term" value="F:ATP binding"/>
    <property type="evidence" value="ECO:0007669"/>
    <property type="project" value="UniProtKB-UniRule"/>
</dbReference>
<dbReference type="SMART" id="SM00487">
    <property type="entry name" value="DEXDc"/>
    <property type="match status" value="1"/>
</dbReference>
<evidence type="ECO:0000259" key="12">
    <source>
        <dbReference type="PROSITE" id="PS51195"/>
    </source>
</evidence>
<dbReference type="HAMAP" id="MF_00661">
    <property type="entry name" value="DEAD_helicase_RhlB"/>
    <property type="match status" value="1"/>
</dbReference>
<dbReference type="PANTHER" id="PTHR47959">
    <property type="entry name" value="ATP-DEPENDENT RNA HELICASE RHLE-RELATED"/>
    <property type="match status" value="1"/>
</dbReference>
<dbReference type="PROSITE" id="PS51195">
    <property type="entry name" value="Q_MOTIF"/>
    <property type="match status" value="1"/>
</dbReference>
<evidence type="ECO:0000313" key="14">
    <source>
        <dbReference type="Proteomes" id="UP000254465"/>
    </source>
</evidence>
<dbReference type="Pfam" id="PF00270">
    <property type="entry name" value="DEAD"/>
    <property type="match status" value="1"/>
</dbReference>
<dbReference type="Proteomes" id="UP000254465">
    <property type="component" value="Unassembled WGS sequence"/>
</dbReference>
<dbReference type="EC" id="3.6.4.13" evidence="7"/>
<keyword evidence="5 7" id="KW-0067">ATP-binding</keyword>
<dbReference type="GO" id="GO:0003724">
    <property type="term" value="F:RNA helicase activity"/>
    <property type="evidence" value="ECO:0007669"/>
    <property type="project" value="UniProtKB-UniRule"/>
</dbReference>
<dbReference type="CDD" id="cd18787">
    <property type="entry name" value="SF2_C_DEAD"/>
    <property type="match status" value="1"/>
</dbReference>
<evidence type="ECO:0000256" key="4">
    <source>
        <dbReference type="ARBA" id="ARBA00022806"/>
    </source>
</evidence>
<evidence type="ECO:0000256" key="2">
    <source>
        <dbReference type="ARBA" id="ARBA00022741"/>
    </source>
</evidence>
<dbReference type="GO" id="GO:0006401">
    <property type="term" value="P:RNA catabolic process"/>
    <property type="evidence" value="ECO:0007669"/>
    <property type="project" value="UniProtKB-UniRule"/>
</dbReference>
<sequence length="462" mass="52215">MLNGRKLIIKLCNCLYFAEKNPKVRCFLWEFFAFVLCLGQFLARNFIMQTNHLSQQRFADLPLNPIIQQCLQQNGFEYCTPIQALSLPITLAGRDVAGQAQTGTGKTMAFLTATFHHLLSATSHSSATSPRALILAPTRELAVQISNDAEKLSQATGLKMGLAYGGDGYDKQLKVIEQGIDILIGTTGRVIDYVKQGIICLNEIEVVVLDEADRMFDLGFIKDIRYLLRKCPAPAQRLTMLFSATLSYKVRELAFEDMNDPEYVEVEPLQKTGHRIKEELFYPSNQDKMALLMTLLEEEWPGRCIIFANTKHRCEEIWGYLAADKHRVGLLTGDVAQKKRLALLQQFTSGQLDILVATDVAARGLHIPEVTHVFNYDLPDDREDYVHRIGRTGRAGESGVSISFACEEYAMNLPAIEEYIGHSIPVSQYDPEALLTNLPKPYRKRTVKTTHSPHRKPMRKRY</sequence>
<keyword evidence="6 7" id="KW-0694">RNA-binding</keyword>
<dbReference type="SMART" id="SM00490">
    <property type="entry name" value="HELICc"/>
    <property type="match status" value="1"/>
</dbReference>
<dbReference type="EMBL" id="UGHK01000002">
    <property type="protein sequence ID" value="STO72581.1"/>
    <property type="molecule type" value="Genomic_DNA"/>
</dbReference>
<keyword evidence="2 7" id="KW-0547">Nucleotide-binding</keyword>
<name>A0A377IBP8_AVIPA</name>